<dbReference type="InterPro" id="IPR029068">
    <property type="entry name" value="Glyas_Bleomycin-R_OHBP_Dase"/>
</dbReference>
<dbReference type="InterPro" id="IPR025870">
    <property type="entry name" value="Glyoxalase-like_dom"/>
</dbReference>
<dbReference type="RefSeq" id="WP_350243143.1">
    <property type="nucleotide sequence ID" value="NZ_CP158299.1"/>
</dbReference>
<dbReference type="Gene3D" id="3.10.180.10">
    <property type="entry name" value="2,3-Dihydroxybiphenyl 1,2-Dioxygenase, domain 1"/>
    <property type="match status" value="1"/>
</dbReference>
<evidence type="ECO:0000259" key="1">
    <source>
        <dbReference type="Pfam" id="PF13468"/>
    </source>
</evidence>
<gene>
    <name evidence="2" type="ORF">ABOD76_16930</name>
</gene>
<organism evidence="2">
    <name type="scientific">Deinococcus sonorensis KR-87</name>
    <dbReference type="NCBI Taxonomy" id="694439"/>
    <lineage>
        <taxon>Bacteria</taxon>
        <taxon>Thermotogati</taxon>
        <taxon>Deinococcota</taxon>
        <taxon>Deinococci</taxon>
        <taxon>Deinococcales</taxon>
        <taxon>Deinococcaceae</taxon>
        <taxon>Deinococcus</taxon>
    </lineage>
</organism>
<reference evidence="2" key="1">
    <citation type="submission" date="2024-06" db="EMBL/GenBank/DDBJ databases">
        <title>Draft Genome Sequence of Deinococcus sonorensis Type Strain KR-87, a Biofilm Producing Representative of the Genus Deinococcus.</title>
        <authorList>
            <person name="Boren L.S."/>
            <person name="Grosso R.A."/>
            <person name="Hugenberg-Cox A.N."/>
            <person name="Hill J.T.E."/>
            <person name="Albert C.M."/>
            <person name="Tuohy J.M."/>
        </authorList>
    </citation>
    <scope>NUCLEOTIDE SEQUENCE</scope>
    <source>
        <strain evidence="2">KR-87</strain>
    </source>
</reference>
<dbReference type="AlphaFoldDB" id="A0AAU7UAW1"/>
<dbReference type="EMBL" id="CP158299">
    <property type="protein sequence ID" value="XBV85106.1"/>
    <property type="molecule type" value="Genomic_DNA"/>
</dbReference>
<sequence>MTPSDSPAAAALLDHLVLATADLAQGRRWLQDRLGVELQDGGEHHLFGTHNALVGLGNAYLELIAINPQAPAPERPRWFELDTPEMQARLAQEPQLIHWVVGVPDLWTALRQIPEALGEVTPLSRGMNRWLLSVPRDGSLPFGGVMPSLIEWESLAPTARLEDRGVRLSCLQLSTPDPERLTRALDPLRLEGVPLEVEAGPTRLRATLQTPGGVVVL</sequence>
<dbReference type="Pfam" id="PF13468">
    <property type="entry name" value="Glyoxalase_3"/>
    <property type="match status" value="1"/>
</dbReference>
<dbReference type="KEGG" id="dsc:ABOD76_16930"/>
<protein>
    <submittedName>
        <fullName evidence="2">VOC family protein</fullName>
    </submittedName>
</protein>
<accession>A0AAU7UAW1</accession>
<dbReference type="SUPFAM" id="SSF54593">
    <property type="entry name" value="Glyoxalase/Bleomycin resistance protein/Dihydroxybiphenyl dioxygenase"/>
    <property type="match status" value="1"/>
</dbReference>
<name>A0AAU7UAW1_9DEIO</name>
<proteinExistence type="predicted"/>
<feature type="domain" description="Glyoxalase-like" evidence="1">
    <location>
        <begin position="13"/>
        <end position="187"/>
    </location>
</feature>
<evidence type="ECO:0000313" key="2">
    <source>
        <dbReference type="EMBL" id="XBV85106.1"/>
    </source>
</evidence>